<evidence type="ECO:0000259" key="4">
    <source>
        <dbReference type="Pfam" id="PF01420"/>
    </source>
</evidence>
<comment type="caution">
    <text evidence="6">The sequence shown here is derived from an EMBL/GenBank/DDBJ whole genome shotgun (WGS) entry which is preliminary data.</text>
</comment>
<dbReference type="InterPro" id="IPR003356">
    <property type="entry name" value="DNA_methylase_A-5"/>
</dbReference>
<comment type="similarity">
    <text evidence="1">Belongs to the type-I restriction system S methylase family.</text>
</comment>
<dbReference type="InterPro" id="IPR044946">
    <property type="entry name" value="Restrct_endonuc_typeI_TRD_sf"/>
</dbReference>
<dbReference type="InterPro" id="IPR029063">
    <property type="entry name" value="SAM-dependent_MTases_sf"/>
</dbReference>
<keyword evidence="3" id="KW-0238">DNA-binding</keyword>
<evidence type="ECO:0000256" key="1">
    <source>
        <dbReference type="ARBA" id="ARBA00010923"/>
    </source>
</evidence>
<organism evidence="6 7">
    <name type="scientific">Asanoa ferruginea</name>
    <dbReference type="NCBI Taxonomy" id="53367"/>
    <lineage>
        <taxon>Bacteria</taxon>
        <taxon>Bacillati</taxon>
        <taxon>Actinomycetota</taxon>
        <taxon>Actinomycetes</taxon>
        <taxon>Micromonosporales</taxon>
        <taxon>Micromonosporaceae</taxon>
        <taxon>Asanoa</taxon>
    </lineage>
</organism>
<feature type="domain" description="DNA methylase adenine-specific" evidence="5">
    <location>
        <begin position="327"/>
        <end position="465"/>
    </location>
</feature>
<reference evidence="6 7" key="1">
    <citation type="submission" date="2018-08" db="EMBL/GenBank/DDBJ databases">
        <title>Sequencing the genomes of 1000 actinobacteria strains.</title>
        <authorList>
            <person name="Klenk H.-P."/>
        </authorList>
    </citation>
    <scope>NUCLEOTIDE SEQUENCE [LARGE SCALE GENOMIC DNA]</scope>
    <source>
        <strain evidence="6 7">DSM 44099</strain>
    </source>
</reference>
<evidence type="ECO:0000256" key="2">
    <source>
        <dbReference type="ARBA" id="ARBA00022747"/>
    </source>
</evidence>
<evidence type="ECO:0000313" key="7">
    <source>
        <dbReference type="Proteomes" id="UP000256913"/>
    </source>
</evidence>
<protein>
    <submittedName>
        <fullName evidence="6">Type I restriction enzyme M protein</fullName>
    </submittedName>
</protein>
<evidence type="ECO:0000313" key="6">
    <source>
        <dbReference type="EMBL" id="REF97515.1"/>
    </source>
</evidence>
<accession>A0A3D9ZJR7</accession>
<dbReference type="GO" id="GO:0003677">
    <property type="term" value="F:DNA binding"/>
    <property type="evidence" value="ECO:0007669"/>
    <property type="project" value="UniProtKB-KW"/>
</dbReference>
<dbReference type="Pfam" id="PF02384">
    <property type="entry name" value="N6_Mtase"/>
    <property type="match status" value="1"/>
</dbReference>
<keyword evidence="7" id="KW-1185">Reference proteome</keyword>
<dbReference type="AlphaFoldDB" id="A0A3D9ZJR7"/>
<dbReference type="SUPFAM" id="SSF53335">
    <property type="entry name" value="S-adenosyl-L-methionine-dependent methyltransferases"/>
    <property type="match status" value="1"/>
</dbReference>
<dbReference type="GO" id="GO:0009307">
    <property type="term" value="P:DNA restriction-modification system"/>
    <property type="evidence" value="ECO:0007669"/>
    <property type="project" value="UniProtKB-KW"/>
</dbReference>
<dbReference type="Gene3D" id="3.90.220.20">
    <property type="entry name" value="DNA methylase specificity domains"/>
    <property type="match status" value="1"/>
</dbReference>
<evidence type="ECO:0000259" key="5">
    <source>
        <dbReference type="Pfam" id="PF02384"/>
    </source>
</evidence>
<dbReference type="GO" id="GO:0008170">
    <property type="term" value="F:N-methyltransferase activity"/>
    <property type="evidence" value="ECO:0007669"/>
    <property type="project" value="InterPro"/>
</dbReference>
<proteinExistence type="inferred from homology"/>
<name>A0A3D9ZJR7_9ACTN</name>
<dbReference type="Pfam" id="PF01420">
    <property type="entry name" value="Methylase_S"/>
    <property type="match status" value="1"/>
</dbReference>
<dbReference type="PANTHER" id="PTHR42998:SF1">
    <property type="entry name" value="TYPE I RESTRICTION ENZYME HINDI METHYLASE SUBUNIT"/>
    <property type="match status" value="1"/>
</dbReference>
<dbReference type="EMBL" id="QUMQ01000001">
    <property type="protein sequence ID" value="REF97515.1"/>
    <property type="molecule type" value="Genomic_DNA"/>
</dbReference>
<sequence length="701" mass="75983">MSDSTATVSQARLAQLAGVARSAVTQWRTRHSDFPAPVDPGVDLRLANVIEWLDTRPIPANHRRSEEAAGVTYGERVRRQLRAAEVPDRDRVKELAALGTEFGGNAVRTEYLYLLLCLTYLRLYDHDRWSQLTRSVPPDGDPGMARRLVLRVVALADESLAGSDVLNASDAPPIRLRPRAFEPLRKVVKLVAALSPADFVRLRAAYLRQASIGPDVISTPQGIARTMVALLAFIPADGDVLIYDPFARFGELPGEFVRSAGDPAAMASHNLAAVRIRVEHPDTAELRLAGMWLAASGTLAELAVTAAPPPGGATFVLTNPPFGNRVEDTWLRHCVDSLAENGRAVVLMPYSAGFTGNATMRRELVEQGALLAVVALPARMFSNTTVGVCVWLLRRPTGRPGSVRFVDARNRGRVRGAHVKFDETDVASIVAAVTAKDRTECSVLATPEDIQAQGYSLHPPEHQDRRFTRSPADVARAELEALATKVDMPPYTIGGGWPGRPLNELCDVRNGVWAASLKSAVARAGTAGVTVPVVHPRHLRSGIIEAADAPTADATSLDRYRLHSGDVLWVRTGAMGQAALVRDAESGWLPHTNLLRLRVIDPDELDPAYLLAFLRQRAILAHIRERSIRSTTTSLRPKILGELVMPLPPLTAQRDALAALAALDDQAASLQRRLEAVRAAQPVFGQHLIDGTIVLTEGKAV</sequence>
<dbReference type="PRINTS" id="PR00507">
    <property type="entry name" value="N12N6MTFRASE"/>
</dbReference>
<dbReference type="InterPro" id="IPR052916">
    <property type="entry name" value="Type-I_RE_MTase_Subunit"/>
</dbReference>
<dbReference type="Proteomes" id="UP000256913">
    <property type="component" value="Unassembled WGS sequence"/>
</dbReference>
<dbReference type="SUPFAM" id="SSF116734">
    <property type="entry name" value="DNA methylase specificity domain"/>
    <property type="match status" value="1"/>
</dbReference>
<feature type="domain" description="Type I restriction modification DNA specificity" evidence="4">
    <location>
        <begin position="556"/>
        <end position="676"/>
    </location>
</feature>
<dbReference type="Gene3D" id="3.40.50.150">
    <property type="entry name" value="Vaccinia Virus protein VP39"/>
    <property type="match status" value="1"/>
</dbReference>
<dbReference type="PANTHER" id="PTHR42998">
    <property type="entry name" value="TYPE I RESTRICTION ENZYME HINDVIIP M PROTEIN-RELATED"/>
    <property type="match status" value="1"/>
</dbReference>
<dbReference type="InterPro" id="IPR000055">
    <property type="entry name" value="Restrct_endonuc_typeI_TRD"/>
</dbReference>
<evidence type="ECO:0000256" key="3">
    <source>
        <dbReference type="ARBA" id="ARBA00023125"/>
    </source>
</evidence>
<gene>
    <name evidence="6" type="ORF">DFJ67_3516</name>
</gene>
<keyword evidence="2" id="KW-0680">Restriction system</keyword>